<sequence length="644" mass="72546">MQKNLYLFTSLLTLVLAVTFLFPSTSESASMWSIYSDAEEARNNGEYNAALQNYEAVLPSFLENEGNTNIAMIYNRMGSMQVELGLYEEAVESWEQEANYWEKEGSTQSAIAATSNANDLRSDVQLFREADSHAVADQYDTGAKFEPEIGALLGAYAEEDDAVHDSTSGNPHYIEEFPNLVNHDHAAYLLYVSWGTPFSQLASHIRRAEEQGVAMQLALQPDDGLGEVQDGEYIRQFAQDAANADIPIFLRFANEMNGEWVEWYDEPERYIDKYRTVANVFQQEADNVAMVWAPNYFPPDNITDYYPGDHYVDWVGVSMYQRHNGEDDLLGEGVDRSSYVEKFEHIYDLYADRKPIFISEGAVSHIDPNTNEGVTEWATRHVETFYNSLPMLYPGVKAVFWFSSDGQSANDYRLSQNDQVLNAYQEAIQNDFYLSNIGDMSPVTYLPVDTTGVAPTETALHAHVETIDPLISKVEYYVNGALAGTSTEPSWSINYDFLSHRSETVEIEVKVYGEDGHLVTTDTQNIGVGATNVELNNAQIDFDTQAQIKNDRTFIPVRQIAESLGADVSWDATTQTADIEHNDTTLSMTIGDKTVYQNQQPETIDAAPFLDDNRTFLPLRFIIEGLGLELDWNEDTYTTSFTTE</sequence>
<dbReference type="Proteomes" id="UP000551878">
    <property type="component" value="Unassembled WGS sequence"/>
</dbReference>
<dbReference type="SUPFAM" id="SSF51445">
    <property type="entry name" value="(Trans)glycosidases"/>
    <property type="match status" value="1"/>
</dbReference>
<reference evidence="6 7" key="1">
    <citation type="submission" date="2020-08" db="EMBL/GenBank/DDBJ databases">
        <title>Genomic Encyclopedia of Type Strains, Phase IV (KMG-IV): sequencing the most valuable type-strain genomes for metagenomic binning, comparative biology and taxonomic classification.</title>
        <authorList>
            <person name="Goeker M."/>
        </authorList>
    </citation>
    <scope>NUCLEOTIDE SEQUENCE [LARGE SCALE GENOMIC DNA]</scope>
    <source>
        <strain evidence="6 7">DSM 24696</strain>
    </source>
</reference>
<keyword evidence="7" id="KW-1185">Reference proteome</keyword>
<organism evidence="6 7">
    <name type="scientific">Texcoconibacillus texcoconensis</name>
    <dbReference type="NCBI Taxonomy" id="1095777"/>
    <lineage>
        <taxon>Bacteria</taxon>
        <taxon>Bacillati</taxon>
        <taxon>Bacillota</taxon>
        <taxon>Bacilli</taxon>
        <taxon>Bacillales</taxon>
        <taxon>Bacillaceae</taxon>
        <taxon>Texcoconibacillus</taxon>
    </lineage>
</organism>
<comment type="caution">
    <text evidence="6">The sequence shown here is derived from an EMBL/GenBank/DDBJ whole genome shotgun (WGS) entry which is preliminary data.</text>
</comment>
<proteinExistence type="inferred from homology"/>
<dbReference type="InterPro" id="IPR036582">
    <property type="entry name" value="Mao_N_sf"/>
</dbReference>
<dbReference type="PROSITE" id="PS51764">
    <property type="entry name" value="GH26"/>
    <property type="match status" value="1"/>
</dbReference>
<dbReference type="PANTHER" id="PTHR40079">
    <property type="entry name" value="MANNAN ENDO-1,4-BETA-MANNOSIDASE E-RELATED"/>
    <property type="match status" value="1"/>
</dbReference>
<keyword evidence="3 4" id="KW-0326">Glycosidase</keyword>
<dbReference type="Pfam" id="PF02156">
    <property type="entry name" value="Glyco_hydro_26"/>
    <property type="match status" value="1"/>
</dbReference>
<dbReference type="InterPro" id="IPR011990">
    <property type="entry name" value="TPR-like_helical_dom_sf"/>
</dbReference>
<dbReference type="InterPro" id="IPR017853">
    <property type="entry name" value="GH"/>
</dbReference>
<dbReference type="InterPro" id="IPR000805">
    <property type="entry name" value="Glyco_hydro_26"/>
</dbReference>
<dbReference type="EMBL" id="JACHHB010000008">
    <property type="protein sequence ID" value="MBB5173853.1"/>
    <property type="molecule type" value="Genomic_DNA"/>
</dbReference>
<dbReference type="GO" id="GO:0006080">
    <property type="term" value="P:substituted mannan metabolic process"/>
    <property type="evidence" value="ECO:0007669"/>
    <property type="project" value="InterPro"/>
</dbReference>
<dbReference type="Gene3D" id="2.60.40.10">
    <property type="entry name" value="Immunoglobulins"/>
    <property type="match status" value="1"/>
</dbReference>
<evidence type="ECO:0000256" key="4">
    <source>
        <dbReference type="PROSITE-ProRule" id="PRU01100"/>
    </source>
</evidence>
<dbReference type="SUPFAM" id="SSF55383">
    <property type="entry name" value="Copper amine oxidase, domain N"/>
    <property type="match status" value="1"/>
</dbReference>
<protein>
    <submittedName>
        <fullName evidence="6">Tetratricopeptide (TPR) repeat protein</fullName>
    </submittedName>
</protein>
<gene>
    <name evidence="6" type="ORF">HNQ41_002043</name>
</gene>
<accession>A0A840QRA3</accession>
<evidence type="ECO:0000313" key="6">
    <source>
        <dbReference type="EMBL" id="MBB5173853.1"/>
    </source>
</evidence>
<feature type="domain" description="GH26" evidence="5">
    <location>
        <begin position="91"/>
        <end position="424"/>
    </location>
</feature>
<evidence type="ECO:0000256" key="2">
    <source>
        <dbReference type="ARBA" id="ARBA00022801"/>
    </source>
</evidence>
<dbReference type="PANTHER" id="PTHR40079:SF4">
    <property type="entry name" value="GH26 DOMAIN-CONTAINING PROTEIN-RELATED"/>
    <property type="match status" value="1"/>
</dbReference>
<evidence type="ECO:0000313" key="7">
    <source>
        <dbReference type="Proteomes" id="UP000551878"/>
    </source>
</evidence>
<dbReference type="RefSeq" id="WP_184664290.1">
    <property type="nucleotide sequence ID" value="NZ_JACHHB010000008.1"/>
</dbReference>
<dbReference type="Gene3D" id="3.20.20.80">
    <property type="entry name" value="Glycosidases"/>
    <property type="match status" value="1"/>
</dbReference>
<evidence type="ECO:0000256" key="3">
    <source>
        <dbReference type="ARBA" id="ARBA00023295"/>
    </source>
</evidence>
<dbReference type="Gene3D" id="1.25.40.10">
    <property type="entry name" value="Tetratricopeptide repeat domain"/>
    <property type="match status" value="1"/>
</dbReference>
<comment type="similarity">
    <text evidence="1 4">Belongs to the glycosyl hydrolase 26 family.</text>
</comment>
<evidence type="ECO:0000256" key="1">
    <source>
        <dbReference type="ARBA" id="ARBA00007754"/>
    </source>
</evidence>
<name>A0A840QRA3_9BACI</name>
<dbReference type="InterPro" id="IPR013783">
    <property type="entry name" value="Ig-like_fold"/>
</dbReference>
<dbReference type="Pfam" id="PF07833">
    <property type="entry name" value="Cu_amine_oxidN1"/>
    <property type="match status" value="1"/>
</dbReference>
<feature type="active site" description="Nucleophile" evidence="4">
    <location>
        <position position="360"/>
    </location>
</feature>
<evidence type="ECO:0000259" key="5">
    <source>
        <dbReference type="PROSITE" id="PS51764"/>
    </source>
</evidence>
<dbReference type="SUPFAM" id="SSF48452">
    <property type="entry name" value="TPR-like"/>
    <property type="match status" value="1"/>
</dbReference>
<dbReference type="GO" id="GO:0016985">
    <property type="term" value="F:mannan endo-1,4-beta-mannosidase activity"/>
    <property type="evidence" value="ECO:0007669"/>
    <property type="project" value="InterPro"/>
</dbReference>
<dbReference type="InterPro" id="IPR012854">
    <property type="entry name" value="Cu_amine_oxidase-like_N"/>
</dbReference>
<dbReference type="InterPro" id="IPR022790">
    <property type="entry name" value="GH26_dom"/>
</dbReference>
<dbReference type="AlphaFoldDB" id="A0A840QRA3"/>
<keyword evidence="2 4" id="KW-0378">Hydrolase</keyword>
<dbReference type="Gene3D" id="3.30.457.10">
    <property type="entry name" value="Copper amine oxidase-like, N-terminal domain"/>
    <property type="match status" value="1"/>
</dbReference>
<feature type="active site" description="Proton donor" evidence="4">
    <location>
        <position position="255"/>
    </location>
</feature>